<evidence type="ECO:0000256" key="1">
    <source>
        <dbReference type="ARBA" id="ARBA00004123"/>
    </source>
</evidence>
<sequence>MANESRSIACTFCRKRKRKCDGQTPCSICRRYNKTGACEYPTDKDKRKWKYDSTYVDYLELKADILQQFANELIRSDHSKAKTINRDLISSIMSHNTMPKAQSSNTSAETLLKGLADENAIDELVSTTWRVRQDHKGHTEFYGPISGRQQVIEDSEEELENISPNKNIDFVQSSKEFRHSLLEIFKTNFAQFFYISLLDNEDLKNWDYPSSDISKQFLLCAIFTYSSLFTNHRDLSFSFLQEAEVLCMKACRNVNEYVLQGLLILSCFELGMGLDSNSWAFNAMTSAFTQYMKLHLEEVPTPGNNNDNNNSLISLSPRKTSMFWSIILQDRIITSVLGRGCRIQYFRIKTPFYSPLLTDKSNEHYLTELSFAYHSKLWYIHDRSIGQIYSFKADYLHNSHRSILMNQGMEALDEWKASLPLDLKLTSETIDTRILIVHLSFSVVYLLLHRAYLKQIPLKVIQVTIEQCTIASNIIQRISNNNLIFKDSPRPYFVSYLILTCATFDLFLLSNKDESLKPSALNRIQIYIDSLLDFGKIWRRGNKDIQVLGALAKRWKLKIPYLDQALLMVQDTDKILYNSCK</sequence>
<proteinExistence type="predicted"/>
<dbReference type="InterPro" id="IPR051615">
    <property type="entry name" value="Transcr_Regulatory_Elem"/>
</dbReference>
<dbReference type="PROSITE" id="PS50048">
    <property type="entry name" value="ZN2_CY6_FUNGAL_2"/>
    <property type="match status" value="1"/>
</dbReference>
<comment type="subcellular location">
    <subcellularLocation>
        <location evidence="1">Nucleus</location>
    </subcellularLocation>
</comment>
<keyword evidence="3" id="KW-0862">Zinc</keyword>
<dbReference type="PANTHER" id="PTHR31313:SF81">
    <property type="entry name" value="TY1 ENHANCER ACTIVATOR"/>
    <property type="match status" value="1"/>
</dbReference>
<evidence type="ECO:0000313" key="10">
    <source>
        <dbReference type="Proteomes" id="UP000094112"/>
    </source>
</evidence>
<evidence type="ECO:0000256" key="6">
    <source>
        <dbReference type="ARBA" id="ARBA00023163"/>
    </source>
</evidence>
<evidence type="ECO:0000313" key="9">
    <source>
        <dbReference type="EMBL" id="ODQ56982.1"/>
    </source>
</evidence>
<dbReference type="Proteomes" id="UP000094112">
    <property type="component" value="Unassembled WGS sequence"/>
</dbReference>
<dbReference type="GO" id="GO:0005634">
    <property type="term" value="C:nucleus"/>
    <property type="evidence" value="ECO:0007669"/>
    <property type="project" value="UniProtKB-SubCell"/>
</dbReference>
<evidence type="ECO:0000256" key="4">
    <source>
        <dbReference type="ARBA" id="ARBA00023015"/>
    </source>
</evidence>
<keyword evidence="6" id="KW-0804">Transcription</keyword>
<dbReference type="GO" id="GO:0003677">
    <property type="term" value="F:DNA binding"/>
    <property type="evidence" value="ECO:0007669"/>
    <property type="project" value="UniProtKB-KW"/>
</dbReference>
<evidence type="ECO:0000256" key="5">
    <source>
        <dbReference type="ARBA" id="ARBA00023125"/>
    </source>
</evidence>
<dbReference type="SMART" id="SM00066">
    <property type="entry name" value="GAL4"/>
    <property type="match status" value="1"/>
</dbReference>
<evidence type="ECO:0000259" key="8">
    <source>
        <dbReference type="PROSITE" id="PS50048"/>
    </source>
</evidence>
<keyword evidence="2" id="KW-0479">Metal-binding</keyword>
<dbReference type="InterPro" id="IPR001138">
    <property type="entry name" value="Zn2Cys6_DnaBD"/>
</dbReference>
<feature type="domain" description="Zn(2)-C6 fungal-type" evidence="8">
    <location>
        <begin position="9"/>
        <end position="40"/>
    </location>
</feature>
<name>A0A1E3NWC7_WICAA</name>
<keyword evidence="10" id="KW-1185">Reference proteome</keyword>
<reference evidence="9 10" key="1">
    <citation type="journal article" date="2016" name="Proc. Natl. Acad. Sci. U.S.A.">
        <title>Comparative genomics of biotechnologically important yeasts.</title>
        <authorList>
            <person name="Riley R."/>
            <person name="Haridas S."/>
            <person name="Wolfe K.H."/>
            <person name="Lopes M.R."/>
            <person name="Hittinger C.T."/>
            <person name="Goeker M."/>
            <person name="Salamov A.A."/>
            <person name="Wisecaver J.H."/>
            <person name="Long T.M."/>
            <person name="Calvey C.H."/>
            <person name="Aerts A.L."/>
            <person name="Barry K.W."/>
            <person name="Choi C."/>
            <person name="Clum A."/>
            <person name="Coughlan A.Y."/>
            <person name="Deshpande S."/>
            <person name="Douglass A.P."/>
            <person name="Hanson S.J."/>
            <person name="Klenk H.-P."/>
            <person name="LaButti K.M."/>
            <person name="Lapidus A."/>
            <person name="Lindquist E.A."/>
            <person name="Lipzen A.M."/>
            <person name="Meier-Kolthoff J.P."/>
            <person name="Ohm R.A."/>
            <person name="Otillar R.P."/>
            <person name="Pangilinan J.L."/>
            <person name="Peng Y."/>
            <person name="Rokas A."/>
            <person name="Rosa C.A."/>
            <person name="Scheuner C."/>
            <person name="Sibirny A.A."/>
            <person name="Slot J.C."/>
            <person name="Stielow J.B."/>
            <person name="Sun H."/>
            <person name="Kurtzman C.P."/>
            <person name="Blackwell M."/>
            <person name="Grigoriev I.V."/>
            <person name="Jeffries T.W."/>
        </authorList>
    </citation>
    <scope>NUCLEOTIDE SEQUENCE [LARGE SCALE GENOMIC DNA]</scope>
    <source>
        <strain evidence="10">ATCC 58044 / CBS 1984 / NCYC 433 / NRRL Y-366-8</strain>
    </source>
</reference>
<dbReference type="OrthoDB" id="2428527at2759"/>
<keyword evidence="4" id="KW-0805">Transcription regulation</keyword>
<evidence type="ECO:0000256" key="2">
    <source>
        <dbReference type="ARBA" id="ARBA00022723"/>
    </source>
</evidence>
<keyword evidence="5" id="KW-0238">DNA-binding</keyword>
<protein>
    <recommendedName>
        <fullName evidence="8">Zn(2)-C6 fungal-type domain-containing protein</fullName>
    </recommendedName>
</protein>
<dbReference type="Pfam" id="PF00172">
    <property type="entry name" value="Zn_clus"/>
    <property type="match status" value="1"/>
</dbReference>
<evidence type="ECO:0000256" key="3">
    <source>
        <dbReference type="ARBA" id="ARBA00022833"/>
    </source>
</evidence>
<dbReference type="CDD" id="cd00067">
    <property type="entry name" value="GAL4"/>
    <property type="match status" value="1"/>
</dbReference>
<accession>A0A1E3NWC7</accession>
<evidence type="ECO:0000256" key="7">
    <source>
        <dbReference type="ARBA" id="ARBA00023242"/>
    </source>
</evidence>
<keyword evidence="7" id="KW-0539">Nucleus</keyword>
<dbReference type="GO" id="GO:0000981">
    <property type="term" value="F:DNA-binding transcription factor activity, RNA polymerase II-specific"/>
    <property type="evidence" value="ECO:0007669"/>
    <property type="project" value="InterPro"/>
</dbReference>
<dbReference type="AlphaFoldDB" id="A0A1E3NWC7"/>
<dbReference type="PANTHER" id="PTHR31313">
    <property type="entry name" value="TY1 ENHANCER ACTIVATOR"/>
    <property type="match status" value="1"/>
</dbReference>
<dbReference type="SUPFAM" id="SSF57701">
    <property type="entry name" value="Zn2/Cys6 DNA-binding domain"/>
    <property type="match status" value="1"/>
</dbReference>
<dbReference type="EMBL" id="KV454214">
    <property type="protein sequence ID" value="ODQ56982.1"/>
    <property type="molecule type" value="Genomic_DNA"/>
</dbReference>
<dbReference type="STRING" id="683960.A0A1E3NWC7"/>
<dbReference type="Gene3D" id="4.10.240.10">
    <property type="entry name" value="Zn(2)-C6 fungal-type DNA-binding domain"/>
    <property type="match status" value="1"/>
</dbReference>
<dbReference type="GeneID" id="30201124"/>
<dbReference type="GO" id="GO:0006351">
    <property type="term" value="P:DNA-templated transcription"/>
    <property type="evidence" value="ECO:0007669"/>
    <property type="project" value="InterPro"/>
</dbReference>
<dbReference type="InterPro" id="IPR007219">
    <property type="entry name" value="XnlR_reg_dom"/>
</dbReference>
<gene>
    <name evidence="9" type="ORF">WICANDRAFT_65245</name>
</gene>
<dbReference type="RefSeq" id="XP_019036189.1">
    <property type="nucleotide sequence ID" value="XM_019183878.1"/>
</dbReference>
<dbReference type="PROSITE" id="PS00463">
    <property type="entry name" value="ZN2_CY6_FUNGAL_1"/>
    <property type="match status" value="1"/>
</dbReference>
<dbReference type="InterPro" id="IPR036864">
    <property type="entry name" value="Zn2-C6_fun-type_DNA-bd_sf"/>
</dbReference>
<organism evidence="9 10">
    <name type="scientific">Wickerhamomyces anomalus (strain ATCC 58044 / CBS 1984 / NCYC 433 / NRRL Y-366-8)</name>
    <name type="common">Yeast</name>
    <name type="synonym">Hansenula anomala</name>
    <dbReference type="NCBI Taxonomy" id="683960"/>
    <lineage>
        <taxon>Eukaryota</taxon>
        <taxon>Fungi</taxon>
        <taxon>Dikarya</taxon>
        <taxon>Ascomycota</taxon>
        <taxon>Saccharomycotina</taxon>
        <taxon>Saccharomycetes</taxon>
        <taxon>Phaffomycetales</taxon>
        <taxon>Wickerhamomycetaceae</taxon>
        <taxon>Wickerhamomyces</taxon>
    </lineage>
</organism>
<dbReference type="GO" id="GO:0008270">
    <property type="term" value="F:zinc ion binding"/>
    <property type="evidence" value="ECO:0007669"/>
    <property type="project" value="InterPro"/>
</dbReference>
<dbReference type="CDD" id="cd12148">
    <property type="entry name" value="fungal_TF_MHR"/>
    <property type="match status" value="1"/>
</dbReference>
<dbReference type="Pfam" id="PF04082">
    <property type="entry name" value="Fungal_trans"/>
    <property type="match status" value="1"/>
</dbReference>